<protein>
    <recommendedName>
        <fullName evidence="7">Helicase C-terminal domain-containing protein</fullName>
    </recommendedName>
</protein>
<dbReference type="STRING" id="195883.A0A482XMA9"/>
<name>A0A482XMA9_LAOST</name>
<dbReference type="Proteomes" id="UP000291343">
    <property type="component" value="Unassembled WGS sequence"/>
</dbReference>
<dbReference type="InterPro" id="IPR027417">
    <property type="entry name" value="P-loop_NTPase"/>
</dbReference>
<dbReference type="PANTHER" id="PTHR18934:SF99">
    <property type="entry name" value="ATP-DEPENDENT RNA HELICASE DHX37-RELATED"/>
    <property type="match status" value="1"/>
</dbReference>
<dbReference type="EMBL" id="QKKF02006330">
    <property type="protein sequence ID" value="RZF46381.1"/>
    <property type="molecule type" value="Genomic_DNA"/>
</dbReference>
<proteinExistence type="predicted"/>
<keyword evidence="3" id="KW-0347">Helicase</keyword>
<dbReference type="AlphaFoldDB" id="A0A482XMA9"/>
<gene>
    <name evidence="5" type="ORF">LSTR_LSTR007914</name>
</gene>
<evidence type="ECO:0000313" key="5">
    <source>
        <dbReference type="EMBL" id="RZF46381.1"/>
    </source>
</evidence>
<dbReference type="OrthoDB" id="6103986at2759"/>
<accession>A0A482XMA9</accession>
<evidence type="ECO:0000256" key="3">
    <source>
        <dbReference type="ARBA" id="ARBA00022806"/>
    </source>
</evidence>
<dbReference type="Gene3D" id="3.40.50.300">
    <property type="entry name" value="P-loop containing nucleotide triphosphate hydrolases"/>
    <property type="match status" value="1"/>
</dbReference>
<dbReference type="GO" id="GO:0005524">
    <property type="term" value="F:ATP binding"/>
    <property type="evidence" value="ECO:0007669"/>
    <property type="project" value="UniProtKB-KW"/>
</dbReference>
<comment type="caution">
    <text evidence="5">The sequence shown here is derived from an EMBL/GenBank/DDBJ whole genome shotgun (WGS) entry which is preliminary data.</text>
</comment>
<dbReference type="PANTHER" id="PTHR18934">
    <property type="entry name" value="ATP-DEPENDENT RNA HELICASE"/>
    <property type="match status" value="1"/>
</dbReference>
<keyword evidence="1" id="KW-0547">Nucleotide-binding</keyword>
<evidence type="ECO:0000256" key="2">
    <source>
        <dbReference type="ARBA" id="ARBA00022801"/>
    </source>
</evidence>
<dbReference type="InParanoid" id="A0A482XMA9"/>
<dbReference type="GO" id="GO:0016787">
    <property type="term" value="F:hydrolase activity"/>
    <property type="evidence" value="ECO:0007669"/>
    <property type="project" value="UniProtKB-KW"/>
</dbReference>
<keyword evidence="2" id="KW-0378">Hydrolase</keyword>
<keyword evidence="4" id="KW-0067">ATP-binding</keyword>
<evidence type="ECO:0000256" key="1">
    <source>
        <dbReference type="ARBA" id="ARBA00022741"/>
    </source>
</evidence>
<keyword evidence="6" id="KW-1185">Reference proteome</keyword>
<dbReference type="GO" id="GO:0004386">
    <property type="term" value="F:helicase activity"/>
    <property type="evidence" value="ECO:0007669"/>
    <property type="project" value="UniProtKB-KW"/>
</dbReference>
<reference evidence="5 6" key="1">
    <citation type="journal article" date="2017" name="Gigascience">
        <title>Genome sequence of the small brown planthopper, Laodelphax striatellus.</title>
        <authorList>
            <person name="Zhu J."/>
            <person name="Jiang F."/>
            <person name="Wang X."/>
            <person name="Yang P."/>
            <person name="Bao Y."/>
            <person name="Zhao W."/>
            <person name="Wang W."/>
            <person name="Lu H."/>
            <person name="Wang Q."/>
            <person name="Cui N."/>
            <person name="Li J."/>
            <person name="Chen X."/>
            <person name="Luo L."/>
            <person name="Yu J."/>
            <person name="Kang L."/>
            <person name="Cui F."/>
        </authorList>
    </citation>
    <scope>NUCLEOTIDE SEQUENCE [LARGE SCALE GENOMIC DNA]</scope>
    <source>
        <strain evidence="5">Lst14</strain>
    </source>
</reference>
<evidence type="ECO:0000256" key="4">
    <source>
        <dbReference type="ARBA" id="ARBA00022840"/>
    </source>
</evidence>
<sequence length="203" mass="22676">MIDELGERGVKPNEVQMWPVALHSKMDNRDQKRVVEPAPWGIQKVILSTNLAKSWIILPDVVFVIDMGLVSGGEIGVGARTEPCSQLCVLDLPSSTVGRAFCDKHRLSEARLKLVYRHRQQLRSAGLVRKDAGTNIRDLNTNSESLSVVTAGHYPNLARVDRKMNALRTRDEVSVTFNPSALQKDFPAKLATKWVVFEEKMEG</sequence>
<evidence type="ECO:0008006" key="7">
    <source>
        <dbReference type="Google" id="ProtNLM"/>
    </source>
</evidence>
<organism evidence="5 6">
    <name type="scientific">Laodelphax striatellus</name>
    <name type="common">Small brown planthopper</name>
    <name type="synonym">Delphax striatella</name>
    <dbReference type="NCBI Taxonomy" id="195883"/>
    <lineage>
        <taxon>Eukaryota</taxon>
        <taxon>Metazoa</taxon>
        <taxon>Ecdysozoa</taxon>
        <taxon>Arthropoda</taxon>
        <taxon>Hexapoda</taxon>
        <taxon>Insecta</taxon>
        <taxon>Pterygota</taxon>
        <taxon>Neoptera</taxon>
        <taxon>Paraneoptera</taxon>
        <taxon>Hemiptera</taxon>
        <taxon>Auchenorrhyncha</taxon>
        <taxon>Fulgoroidea</taxon>
        <taxon>Delphacidae</taxon>
        <taxon>Criomorphinae</taxon>
        <taxon>Laodelphax</taxon>
    </lineage>
</organism>
<dbReference type="GO" id="GO:0003723">
    <property type="term" value="F:RNA binding"/>
    <property type="evidence" value="ECO:0007669"/>
    <property type="project" value="TreeGrafter"/>
</dbReference>
<evidence type="ECO:0000313" key="6">
    <source>
        <dbReference type="Proteomes" id="UP000291343"/>
    </source>
</evidence>